<protein>
    <submittedName>
        <fullName evidence="1">Uncharacterized protein</fullName>
    </submittedName>
</protein>
<proteinExistence type="predicted"/>
<dbReference type="RefSeq" id="WP_035948419.1">
    <property type="nucleotide sequence ID" value="NZ_BMEA01000002.1"/>
</dbReference>
<accession>A0A8H9FTZ6</accession>
<dbReference type="EMBL" id="BMEA01000002">
    <property type="protein sequence ID" value="GGB84626.1"/>
    <property type="molecule type" value="Genomic_DNA"/>
</dbReference>
<reference evidence="1" key="2">
    <citation type="submission" date="2020-09" db="EMBL/GenBank/DDBJ databases">
        <authorList>
            <person name="Sun Q."/>
            <person name="Zhou Y."/>
        </authorList>
    </citation>
    <scope>NUCLEOTIDE SEQUENCE</scope>
    <source>
        <strain evidence="1">CGMCC 1.10749</strain>
    </source>
</reference>
<organism evidence="1 2">
    <name type="scientific">Knoellia flava</name>
    <dbReference type="NCBI Taxonomy" id="913969"/>
    <lineage>
        <taxon>Bacteria</taxon>
        <taxon>Bacillati</taxon>
        <taxon>Actinomycetota</taxon>
        <taxon>Actinomycetes</taxon>
        <taxon>Micrococcales</taxon>
        <taxon>Intrasporangiaceae</taxon>
        <taxon>Knoellia</taxon>
    </lineage>
</organism>
<dbReference type="Proteomes" id="UP000628079">
    <property type="component" value="Unassembled WGS sequence"/>
</dbReference>
<name>A0A8H9FTZ6_9MICO</name>
<evidence type="ECO:0000313" key="2">
    <source>
        <dbReference type="Proteomes" id="UP000628079"/>
    </source>
</evidence>
<comment type="caution">
    <text evidence="1">The sequence shown here is derived from an EMBL/GenBank/DDBJ whole genome shotgun (WGS) entry which is preliminary data.</text>
</comment>
<sequence>MDTTRGIACRVGWHRCRVAVEDEMQVGTCTRCGRRRYRGAAPGTKAPEANWGMNYTGGGGLGGDGP</sequence>
<reference evidence="1" key="1">
    <citation type="journal article" date="2014" name="Int. J. Syst. Evol. Microbiol.">
        <title>Complete genome sequence of Corynebacterium casei LMG S-19264T (=DSM 44701T), isolated from a smear-ripened cheese.</title>
        <authorList>
            <consortium name="US DOE Joint Genome Institute (JGI-PGF)"/>
            <person name="Walter F."/>
            <person name="Albersmeier A."/>
            <person name="Kalinowski J."/>
            <person name="Ruckert C."/>
        </authorList>
    </citation>
    <scope>NUCLEOTIDE SEQUENCE</scope>
    <source>
        <strain evidence="1">CGMCC 1.10749</strain>
    </source>
</reference>
<evidence type="ECO:0000313" key="1">
    <source>
        <dbReference type="EMBL" id="GGB84626.1"/>
    </source>
</evidence>
<dbReference type="AlphaFoldDB" id="A0A8H9FTZ6"/>
<gene>
    <name evidence="1" type="ORF">GCM10011314_25350</name>
</gene>